<dbReference type="GO" id="GO:0016020">
    <property type="term" value="C:membrane"/>
    <property type="evidence" value="ECO:0007669"/>
    <property type="project" value="UniProtKB-SubCell"/>
</dbReference>
<feature type="transmembrane region" description="Helical" evidence="5">
    <location>
        <begin position="323"/>
        <end position="342"/>
    </location>
</feature>
<feature type="transmembrane region" description="Helical" evidence="5">
    <location>
        <begin position="241"/>
        <end position="257"/>
    </location>
</feature>
<feature type="transmembrane region" description="Helical" evidence="5">
    <location>
        <begin position="196"/>
        <end position="213"/>
    </location>
</feature>
<feature type="transmembrane region" description="Helical" evidence="5">
    <location>
        <begin position="396"/>
        <end position="417"/>
    </location>
</feature>
<gene>
    <name evidence="7" type="ORF">HXK09_07260</name>
</gene>
<evidence type="ECO:0000256" key="4">
    <source>
        <dbReference type="ARBA" id="ARBA00023136"/>
    </source>
</evidence>
<name>A0A929RPX1_9ACTO</name>
<dbReference type="Proteomes" id="UP000759246">
    <property type="component" value="Unassembled WGS sequence"/>
</dbReference>
<comment type="subcellular location">
    <subcellularLocation>
        <location evidence="1">Membrane</location>
        <topology evidence="1">Multi-pass membrane protein</topology>
    </subcellularLocation>
</comment>
<feature type="domain" description="O-antigen ligase-related" evidence="6">
    <location>
        <begin position="225"/>
        <end position="370"/>
    </location>
</feature>
<keyword evidence="7" id="KW-0436">Ligase</keyword>
<feature type="transmembrane region" description="Helical" evidence="5">
    <location>
        <begin position="269"/>
        <end position="291"/>
    </location>
</feature>
<feature type="transmembrane region" description="Helical" evidence="5">
    <location>
        <begin position="354"/>
        <end position="376"/>
    </location>
</feature>
<dbReference type="Pfam" id="PF04932">
    <property type="entry name" value="Wzy_C"/>
    <property type="match status" value="1"/>
</dbReference>
<feature type="transmembrane region" description="Helical" evidence="5">
    <location>
        <begin position="218"/>
        <end position="235"/>
    </location>
</feature>
<reference evidence="7" key="1">
    <citation type="submission" date="2020-04" db="EMBL/GenBank/DDBJ databases">
        <title>Deep metagenomics examines the oral microbiome during advanced dental caries in children, revealing novel taxa and co-occurrences with host molecules.</title>
        <authorList>
            <person name="Baker J.L."/>
            <person name="Morton J.T."/>
            <person name="Dinis M."/>
            <person name="Alvarez R."/>
            <person name="Tran N.C."/>
            <person name="Knight R."/>
            <person name="Edlund A."/>
        </authorList>
    </citation>
    <scope>NUCLEOTIDE SEQUENCE</scope>
    <source>
        <strain evidence="7">JCVI_30_bin.13</strain>
    </source>
</reference>
<feature type="transmembrane region" description="Helical" evidence="5">
    <location>
        <begin position="79"/>
        <end position="98"/>
    </location>
</feature>
<evidence type="ECO:0000256" key="2">
    <source>
        <dbReference type="ARBA" id="ARBA00022692"/>
    </source>
</evidence>
<accession>A0A929RPX1</accession>
<dbReference type="OrthoDB" id="1118146at2"/>
<feature type="transmembrane region" description="Helical" evidence="5">
    <location>
        <begin position="50"/>
        <end position="67"/>
    </location>
</feature>
<keyword evidence="2 5" id="KW-0812">Transmembrane</keyword>
<dbReference type="AlphaFoldDB" id="A0A929RPX1"/>
<evidence type="ECO:0000313" key="8">
    <source>
        <dbReference type="Proteomes" id="UP000759246"/>
    </source>
</evidence>
<dbReference type="PANTHER" id="PTHR37422:SF17">
    <property type="entry name" value="O-ANTIGEN LIGASE"/>
    <property type="match status" value="1"/>
</dbReference>
<evidence type="ECO:0000256" key="3">
    <source>
        <dbReference type="ARBA" id="ARBA00022989"/>
    </source>
</evidence>
<protein>
    <submittedName>
        <fullName evidence="7">O-antigen ligase family protein</fullName>
    </submittedName>
</protein>
<dbReference type="InterPro" id="IPR007016">
    <property type="entry name" value="O-antigen_ligase-rel_domated"/>
</dbReference>
<proteinExistence type="predicted"/>
<dbReference type="InterPro" id="IPR051533">
    <property type="entry name" value="WaaL-like"/>
</dbReference>
<keyword evidence="4 5" id="KW-0472">Membrane</keyword>
<sequence length="452" mass="49284">MTYEASAAIEATAGIDSEQATRERMMRYTVAGMFFVGFAGKGIRGIFGDIGSLVPMLILLVAFVILFRTSGRSLSLRRFPTTISFFVAWCALTSVWSIDPLLSAQYSVMQIVLTLVSISVAVALPLTALVETLILAFQWIISSSFILEAVVAFAHLGPLAPPTLWGRGHLPASSYWVDGRLLEGGPIQGFPGNRNPLAFVALLLAVCLVLRYMQTRRALPSTLVWLAACGATMLLTQSATVALSTAGCFIVIAGLVVQRRVPVHMRLKVVAIFAGMGVVAGIGAFFARHWIADSFGRSPDMSGRSVIWHAAEPLVVERPIGGWGWFIGWPTWLDPFAGLVVREDGTSTNQAHNVFVEAALTTGFVGAFLVSAAIIWTLYRVVKVAVAHIDDNLWDVIPAVLMIAMFIQSFTESRLLFEGNWMLFVIIATWVKVRGEVPVVWPSAARQYLEYS</sequence>
<dbReference type="RefSeq" id="WP_073983231.1">
    <property type="nucleotide sequence ID" value="NZ_LT635868.1"/>
</dbReference>
<dbReference type="EMBL" id="JABZGF010000253">
    <property type="protein sequence ID" value="MBF0966935.1"/>
    <property type="molecule type" value="Genomic_DNA"/>
</dbReference>
<comment type="caution">
    <text evidence="7">The sequence shown here is derived from an EMBL/GenBank/DDBJ whole genome shotgun (WGS) entry which is preliminary data.</text>
</comment>
<evidence type="ECO:0000256" key="1">
    <source>
        <dbReference type="ARBA" id="ARBA00004141"/>
    </source>
</evidence>
<feature type="transmembrane region" description="Helical" evidence="5">
    <location>
        <begin position="133"/>
        <end position="156"/>
    </location>
</feature>
<dbReference type="PANTHER" id="PTHR37422">
    <property type="entry name" value="TEICHURONIC ACID BIOSYNTHESIS PROTEIN TUAE"/>
    <property type="match status" value="1"/>
</dbReference>
<feature type="transmembrane region" description="Helical" evidence="5">
    <location>
        <begin position="104"/>
        <end position="126"/>
    </location>
</feature>
<evidence type="ECO:0000259" key="6">
    <source>
        <dbReference type="Pfam" id="PF04932"/>
    </source>
</evidence>
<evidence type="ECO:0000256" key="5">
    <source>
        <dbReference type="SAM" id="Phobius"/>
    </source>
</evidence>
<dbReference type="GO" id="GO:0016874">
    <property type="term" value="F:ligase activity"/>
    <property type="evidence" value="ECO:0007669"/>
    <property type="project" value="UniProtKB-KW"/>
</dbReference>
<organism evidence="7 8">
    <name type="scientific">Actinomyces bouchesdurhonensis</name>
    <dbReference type="NCBI Taxonomy" id="1852361"/>
    <lineage>
        <taxon>Bacteria</taxon>
        <taxon>Bacillati</taxon>
        <taxon>Actinomycetota</taxon>
        <taxon>Actinomycetes</taxon>
        <taxon>Actinomycetales</taxon>
        <taxon>Actinomycetaceae</taxon>
        <taxon>Actinomyces</taxon>
    </lineage>
</organism>
<evidence type="ECO:0000313" key="7">
    <source>
        <dbReference type="EMBL" id="MBF0966935.1"/>
    </source>
</evidence>
<keyword evidence="3 5" id="KW-1133">Transmembrane helix</keyword>